<keyword evidence="3 4" id="KW-0687">Ribonucleoprotein</keyword>
<dbReference type="GO" id="GO:0015935">
    <property type="term" value="C:small ribosomal subunit"/>
    <property type="evidence" value="ECO:0007669"/>
    <property type="project" value="TreeGrafter"/>
</dbReference>
<dbReference type="GO" id="GO:0005737">
    <property type="term" value="C:cytoplasm"/>
    <property type="evidence" value="ECO:0007669"/>
    <property type="project" value="UniProtKB-ARBA"/>
</dbReference>
<organism evidence="6 7">
    <name type="scientific">Candidatus Dojkabacteria bacterium HGW-Dojkabacteria-1</name>
    <dbReference type="NCBI Taxonomy" id="2013761"/>
    <lineage>
        <taxon>Bacteria</taxon>
        <taxon>Candidatus Dojkabacteria</taxon>
    </lineage>
</organism>
<dbReference type="Proteomes" id="UP000233417">
    <property type="component" value="Unassembled WGS sequence"/>
</dbReference>
<evidence type="ECO:0000256" key="2">
    <source>
        <dbReference type="ARBA" id="ARBA00022980"/>
    </source>
</evidence>
<dbReference type="InterPro" id="IPR014721">
    <property type="entry name" value="Ribsml_uS5_D2-typ_fold_subgr"/>
</dbReference>
<dbReference type="NCBIfam" id="NF001099">
    <property type="entry name" value="PRK00132.1"/>
    <property type="match status" value="1"/>
</dbReference>
<dbReference type="Pfam" id="PF00380">
    <property type="entry name" value="Ribosomal_S9"/>
    <property type="match status" value="1"/>
</dbReference>
<sequence length="132" mass="14696">MSKEKYFEGVGRRKTATSRVRIYAGDKANMVNGIAVDTYFSSMPAAIDLVIKPFRVTDLEGKFYFSATVSGGGLAAQVDSISLGLARAIYSMDEMLKSPLRKAGLVTRDPRAVERKKYHQVKARKKPQFSKR</sequence>
<evidence type="ECO:0000313" key="6">
    <source>
        <dbReference type="EMBL" id="PKN02577.1"/>
    </source>
</evidence>
<evidence type="ECO:0000256" key="1">
    <source>
        <dbReference type="ARBA" id="ARBA00005251"/>
    </source>
</evidence>
<dbReference type="GO" id="GO:0006412">
    <property type="term" value="P:translation"/>
    <property type="evidence" value="ECO:0007669"/>
    <property type="project" value="InterPro"/>
</dbReference>
<proteinExistence type="inferred from homology"/>
<comment type="caution">
    <text evidence="6">The sequence shown here is derived from an EMBL/GenBank/DDBJ whole genome shotgun (WGS) entry which is preliminary data.</text>
</comment>
<reference evidence="6 7" key="1">
    <citation type="journal article" date="2017" name="ISME J.">
        <title>Potential for microbial H2 and metal transformations associated with novel bacteria and archaea in deep terrestrial subsurface sediments.</title>
        <authorList>
            <person name="Hernsdorf A.W."/>
            <person name="Amano Y."/>
            <person name="Miyakawa K."/>
            <person name="Ise K."/>
            <person name="Suzuki Y."/>
            <person name="Anantharaman K."/>
            <person name="Probst A."/>
            <person name="Burstein D."/>
            <person name="Thomas B.C."/>
            <person name="Banfield J.F."/>
        </authorList>
    </citation>
    <scope>NUCLEOTIDE SEQUENCE [LARGE SCALE GENOMIC DNA]</scope>
    <source>
        <strain evidence="6">HGW-Dojkabacteria-1</strain>
    </source>
</reference>
<accession>A0A2N2F332</accession>
<dbReference type="GO" id="GO:0003723">
    <property type="term" value="F:RNA binding"/>
    <property type="evidence" value="ECO:0007669"/>
    <property type="project" value="TreeGrafter"/>
</dbReference>
<dbReference type="EMBL" id="PHAO01000001">
    <property type="protein sequence ID" value="PKN02577.1"/>
    <property type="molecule type" value="Genomic_DNA"/>
</dbReference>
<evidence type="ECO:0000313" key="7">
    <source>
        <dbReference type="Proteomes" id="UP000233417"/>
    </source>
</evidence>
<dbReference type="InterPro" id="IPR020574">
    <property type="entry name" value="Ribosomal_uS9_CS"/>
</dbReference>
<gene>
    <name evidence="6" type="ORF">CVU76_00865</name>
</gene>
<protein>
    <recommendedName>
        <fullName evidence="5">30S ribosomal protein S9</fullName>
    </recommendedName>
</protein>
<dbReference type="Gene3D" id="3.30.230.10">
    <property type="match status" value="1"/>
</dbReference>
<dbReference type="GO" id="GO:0003735">
    <property type="term" value="F:structural constituent of ribosome"/>
    <property type="evidence" value="ECO:0007669"/>
    <property type="project" value="InterPro"/>
</dbReference>
<dbReference type="AlphaFoldDB" id="A0A2N2F332"/>
<comment type="similarity">
    <text evidence="1 4">Belongs to the universal ribosomal protein uS9 family.</text>
</comment>
<keyword evidence="2 4" id="KW-0689">Ribosomal protein</keyword>
<dbReference type="InterPro" id="IPR023035">
    <property type="entry name" value="Ribosomal_uS9_bac/plastid"/>
</dbReference>
<name>A0A2N2F332_9BACT</name>
<evidence type="ECO:0000256" key="4">
    <source>
        <dbReference type="RuleBase" id="RU003815"/>
    </source>
</evidence>
<evidence type="ECO:0000256" key="3">
    <source>
        <dbReference type="ARBA" id="ARBA00023274"/>
    </source>
</evidence>
<evidence type="ECO:0000256" key="5">
    <source>
        <dbReference type="RuleBase" id="RU003816"/>
    </source>
</evidence>
<dbReference type="PANTHER" id="PTHR21569">
    <property type="entry name" value="RIBOSOMAL PROTEIN S9"/>
    <property type="match status" value="1"/>
</dbReference>
<dbReference type="PANTHER" id="PTHR21569:SF1">
    <property type="entry name" value="SMALL RIBOSOMAL SUBUNIT PROTEIN US9M"/>
    <property type="match status" value="1"/>
</dbReference>
<dbReference type="PROSITE" id="PS00360">
    <property type="entry name" value="RIBOSOMAL_S9"/>
    <property type="match status" value="1"/>
</dbReference>
<dbReference type="SUPFAM" id="SSF54211">
    <property type="entry name" value="Ribosomal protein S5 domain 2-like"/>
    <property type="match status" value="1"/>
</dbReference>
<dbReference type="InterPro" id="IPR020568">
    <property type="entry name" value="Ribosomal_Su5_D2-typ_SF"/>
</dbReference>
<dbReference type="InterPro" id="IPR000754">
    <property type="entry name" value="Ribosomal_uS9"/>
</dbReference>